<dbReference type="SUPFAM" id="SSF103473">
    <property type="entry name" value="MFS general substrate transporter"/>
    <property type="match status" value="1"/>
</dbReference>
<feature type="transmembrane region" description="Helical" evidence="5">
    <location>
        <begin position="51"/>
        <end position="74"/>
    </location>
</feature>
<feature type="transmembrane region" description="Helical" evidence="5">
    <location>
        <begin position="86"/>
        <end position="108"/>
    </location>
</feature>
<dbReference type="PANTHER" id="PTHR23510:SF25">
    <property type="entry name" value="MFS DOMAIN-CONTAINING PROTEIN"/>
    <property type="match status" value="1"/>
</dbReference>
<dbReference type="GO" id="GO:0005765">
    <property type="term" value="C:lysosomal membrane"/>
    <property type="evidence" value="ECO:0007669"/>
    <property type="project" value="TreeGrafter"/>
</dbReference>
<feature type="non-terminal residue" evidence="6">
    <location>
        <position position="109"/>
    </location>
</feature>
<gene>
    <name evidence="6" type="ORF">PFISCL1PPCAC_4671</name>
</gene>
<comment type="caution">
    <text evidence="6">The sequence shown here is derived from an EMBL/GenBank/DDBJ whole genome shotgun (WGS) entry which is preliminary data.</text>
</comment>
<keyword evidence="7" id="KW-1185">Reference proteome</keyword>
<evidence type="ECO:0000256" key="1">
    <source>
        <dbReference type="ARBA" id="ARBA00004141"/>
    </source>
</evidence>
<dbReference type="AlphaFoldDB" id="A0AAV5V676"/>
<keyword evidence="2 5" id="KW-0812">Transmembrane</keyword>
<proteinExistence type="predicted"/>
<reference evidence="6" key="1">
    <citation type="submission" date="2023-10" db="EMBL/GenBank/DDBJ databases">
        <title>Genome assembly of Pristionchus species.</title>
        <authorList>
            <person name="Yoshida K."/>
            <person name="Sommer R.J."/>
        </authorList>
    </citation>
    <scope>NUCLEOTIDE SEQUENCE</scope>
    <source>
        <strain evidence="6">RS5133</strain>
    </source>
</reference>
<protein>
    <recommendedName>
        <fullName evidence="8">Membrane transporter</fullName>
    </recommendedName>
</protein>
<evidence type="ECO:0008006" key="8">
    <source>
        <dbReference type="Google" id="ProtNLM"/>
    </source>
</evidence>
<evidence type="ECO:0000256" key="3">
    <source>
        <dbReference type="ARBA" id="ARBA00022989"/>
    </source>
</evidence>
<dbReference type="Proteomes" id="UP001432322">
    <property type="component" value="Unassembled WGS sequence"/>
</dbReference>
<dbReference type="InterPro" id="IPR051068">
    <property type="entry name" value="MFS_Domain-Containing_Protein"/>
</dbReference>
<keyword evidence="4 5" id="KW-0472">Membrane</keyword>
<dbReference type="EMBL" id="BTSY01000002">
    <property type="protein sequence ID" value="GMT13374.1"/>
    <property type="molecule type" value="Genomic_DNA"/>
</dbReference>
<evidence type="ECO:0000256" key="5">
    <source>
        <dbReference type="SAM" id="Phobius"/>
    </source>
</evidence>
<evidence type="ECO:0000313" key="6">
    <source>
        <dbReference type="EMBL" id="GMT13374.1"/>
    </source>
</evidence>
<name>A0AAV5V676_9BILA</name>
<evidence type="ECO:0000313" key="7">
    <source>
        <dbReference type="Proteomes" id="UP001432322"/>
    </source>
</evidence>
<feature type="non-terminal residue" evidence="6">
    <location>
        <position position="1"/>
    </location>
</feature>
<sequence>VGHALGTIVFAYYTLVTQKFRNALILGRILSASGCILYLSIEFYSKPLRRFIFLTSFLLNALGEGSTCVIRSYVPRTSTGGDRQTAYSLVSAANMLAIICGPASSIVFT</sequence>
<comment type="subcellular location">
    <subcellularLocation>
        <location evidence="1">Membrane</location>
        <topology evidence="1">Multi-pass membrane protein</topology>
    </subcellularLocation>
</comment>
<keyword evidence="3 5" id="KW-1133">Transmembrane helix</keyword>
<organism evidence="6 7">
    <name type="scientific">Pristionchus fissidentatus</name>
    <dbReference type="NCBI Taxonomy" id="1538716"/>
    <lineage>
        <taxon>Eukaryota</taxon>
        <taxon>Metazoa</taxon>
        <taxon>Ecdysozoa</taxon>
        <taxon>Nematoda</taxon>
        <taxon>Chromadorea</taxon>
        <taxon>Rhabditida</taxon>
        <taxon>Rhabditina</taxon>
        <taxon>Diplogasteromorpha</taxon>
        <taxon>Diplogasteroidea</taxon>
        <taxon>Neodiplogasteridae</taxon>
        <taxon>Pristionchus</taxon>
    </lineage>
</organism>
<dbReference type="InterPro" id="IPR036259">
    <property type="entry name" value="MFS_trans_sf"/>
</dbReference>
<evidence type="ECO:0000256" key="4">
    <source>
        <dbReference type="ARBA" id="ARBA00023136"/>
    </source>
</evidence>
<evidence type="ECO:0000256" key="2">
    <source>
        <dbReference type="ARBA" id="ARBA00022692"/>
    </source>
</evidence>
<feature type="transmembrane region" description="Helical" evidence="5">
    <location>
        <begin position="20"/>
        <end position="39"/>
    </location>
</feature>
<dbReference type="PANTHER" id="PTHR23510">
    <property type="entry name" value="INNER MEMBRANE TRANSPORT PROTEIN YAJR"/>
    <property type="match status" value="1"/>
</dbReference>
<accession>A0AAV5V676</accession>